<sequence length="79" mass="8528">MTTTNMKLNRTAGNPSAVPTKSPIDSHRFTFVPPETYALLPDNQAFVSNKRNANIGHFSPRQPVVVTTALDAPKASAYG</sequence>
<dbReference type="EMBL" id="BOOO01000015">
    <property type="protein sequence ID" value="GII29332.1"/>
    <property type="molecule type" value="Genomic_DNA"/>
</dbReference>
<evidence type="ECO:0000256" key="1">
    <source>
        <dbReference type="SAM" id="MobiDB-lite"/>
    </source>
</evidence>
<name>A0A8J3X606_9ACTN</name>
<organism evidence="2 3">
    <name type="scientific">Planotetraspora mira</name>
    <dbReference type="NCBI Taxonomy" id="58121"/>
    <lineage>
        <taxon>Bacteria</taxon>
        <taxon>Bacillati</taxon>
        <taxon>Actinomycetota</taxon>
        <taxon>Actinomycetes</taxon>
        <taxon>Streptosporangiales</taxon>
        <taxon>Streptosporangiaceae</taxon>
        <taxon>Planotetraspora</taxon>
    </lineage>
</organism>
<reference evidence="2 3" key="1">
    <citation type="submission" date="2021-01" db="EMBL/GenBank/DDBJ databases">
        <title>Whole genome shotgun sequence of Planotetraspora mira NBRC 15435.</title>
        <authorList>
            <person name="Komaki H."/>
            <person name="Tamura T."/>
        </authorList>
    </citation>
    <scope>NUCLEOTIDE SEQUENCE [LARGE SCALE GENOMIC DNA]</scope>
    <source>
        <strain evidence="2 3">NBRC 15435</strain>
    </source>
</reference>
<feature type="compositionally biased region" description="Polar residues" evidence="1">
    <location>
        <begin position="1"/>
        <end position="19"/>
    </location>
</feature>
<gene>
    <name evidence="2" type="ORF">Pmi06nite_27740</name>
</gene>
<dbReference type="Proteomes" id="UP000650628">
    <property type="component" value="Unassembled WGS sequence"/>
</dbReference>
<accession>A0A8J3X606</accession>
<proteinExistence type="predicted"/>
<dbReference type="AlphaFoldDB" id="A0A8J3X606"/>
<evidence type="ECO:0000313" key="2">
    <source>
        <dbReference type="EMBL" id="GII29332.1"/>
    </source>
</evidence>
<protein>
    <submittedName>
        <fullName evidence="2">Uncharacterized protein</fullName>
    </submittedName>
</protein>
<comment type="caution">
    <text evidence="2">The sequence shown here is derived from an EMBL/GenBank/DDBJ whole genome shotgun (WGS) entry which is preliminary data.</text>
</comment>
<feature type="region of interest" description="Disordered" evidence="1">
    <location>
        <begin position="1"/>
        <end position="25"/>
    </location>
</feature>
<evidence type="ECO:0000313" key="3">
    <source>
        <dbReference type="Proteomes" id="UP000650628"/>
    </source>
</evidence>
<keyword evidence="3" id="KW-1185">Reference proteome</keyword>